<comment type="caution">
    <text evidence="2">The sequence shown here is derived from an EMBL/GenBank/DDBJ whole genome shotgun (WGS) entry which is preliminary data.</text>
</comment>
<protein>
    <submittedName>
        <fullName evidence="2">Uncharacterized protein</fullName>
    </submittedName>
</protein>
<gene>
    <name evidence="2" type="ORF">CTI12_AA021570</name>
</gene>
<dbReference type="STRING" id="35608.A0A2U1QJW6"/>
<dbReference type="EMBL" id="PKPP01000074">
    <property type="protein sequence ID" value="PWA98268.1"/>
    <property type="molecule type" value="Genomic_DNA"/>
</dbReference>
<feature type="compositionally biased region" description="Polar residues" evidence="1">
    <location>
        <begin position="22"/>
        <end position="38"/>
    </location>
</feature>
<reference evidence="2 3" key="1">
    <citation type="journal article" date="2018" name="Mol. Plant">
        <title>The genome of Artemisia annua provides insight into the evolution of Asteraceae family and artemisinin biosynthesis.</title>
        <authorList>
            <person name="Shen Q."/>
            <person name="Zhang L."/>
            <person name="Liao Z."/>
            <person name="Wang S."/>
            <person name="Yan T."/>
            <person name="Shi P."/>
            <person name="Liu M."/>
            <person name="Fu X."/>
            <person name="Pan Q."/>
            <person name="Wang Y."/>
            <person name="Lv Z."/>
            <person name="Lu X."/>
            <person name="Zhang F."/>
            <person name="Jiang W."/>
            <person name="Ma Y."/>
            <person name="Chen M."/>
            <person name="Hao X."/>
            <person name="Li L."/>
            <person name="Tang Y."/>
            <person name="Lv G."/>
            <person name="Zhou Y."/>
            <person name="Sun X."/>
            <person name="Brodelius P.E."/>
            <person name="Rose J.K.C."/>
            <person name="Tang K."/>
        </authorList>
    </citation>
    <scope>NUCLEOTIDE SEQUENCE [LARGE SCALE GENOMIC DNA]</scope>
    <source>
        <strain evidence="3">cv. Huhao1</strain>
        <tissue evidence="2">Leaf</tissue>
    </source>
</reference>
<proteinExistence type="predicted"/>
<evidence type="ECO:0000313" key="2">
    <source>
        <dbReference type="EMBL" id="PWA98268.1"/>
    </source>
</evidence>
<feature type="region of interest" description="Disordered" evidence="1">
    <location>
        <begin position="1"/>
        <end position="38"/>
    </location>
</feature>
<name>A0A2U1QJW6_ARTAN</name>
<evidence type="ECO:0000313" key="3">
    <source>
        <dbReference type="Proteomes" id="UP000245207"/>
    </source>
</evidence>
<accession>A0A2U1QJW6</accession>
<evidence type="ECO:0000256" key="1">
    <source>
        <dbReference type="SAM" id="MobiDB-lite"/>
    </source>
</evidence>
<keyword evidence="3" id="KW-1185">Reference proteome</keyword>
<dbReference type="Proteomes" id="UP000245207">
    <property type="component" value="Unassembled WGS sequence"/>
</dbReference>
<organism evidence="2 3">
    <name type="scientific">Artemisia annua</name>
    <name type="common">Sweet wormwood</name>
    <dbReference type="NCBI Taxonomy" id="35608"/>
    <lineage>
        <taxon>Eukaryota</taxon>
        <taxon>Viridiplantae</taxon>
        <taxon>Streptophyta</taxon>
        <taxon>Embryophyta</taxon>
        <taxon>Tracheophyta</taxon>
        <taxon>Spermatophyta</taxon>
        <taxon>Magnoliopsida</taxon>
        <taxon>eudicotyledons</taxon>
        <taxon>Gunneridae</taxon>
        <taxon>Pentapetalae</taxon>
        <taxon>asterids</taxon>
        <taxon>campanulids</taxon>
        <taxon>Asterales</taxon>
        <taxon>Asteraceae</taxon>
        <taxon>Asteroideae</taxon>
        <taxon>Anthemideae</taxon>
        <taxon>Artemisiinae</taxon>
        <taxon>Artemisia</taxon>
    </lineage>
</organism>
<dbReference type="AlphaFoldDB" id="A0A2U1QJW6"/>
<sequence length="308" mass="35211">MTIRSKKLQQSQHFKTYLKAPQSHSQFSVTPTTDIPHQEQTTCGGKIVVPESFPQVHASHLDYTLQRPPDSFSAELLTKEKGKGWTQTTDILTKPDNKTNEGPFKNDLLWQQYASTYDRKHQIQTQNVYPYYDIKGKGILTEDYLTDAYAPQPSQVVDIHDYLSNNILLDINTGNLNYEKQINQMIPGPSCLTATAETTESKDNSFATQNCESRQKNKRSCKRKSGPTLSVHNRRISKSMKHCATTSHTEDVSSLYINLGDADWNCQYCNARFWYGERLKGNGSQRSPKYNRCCRGGQIHFQREFDPP</sequence>